<name>A0A1U8BLR8_NELNU</name>
<protein>
    <submittedName>
        <fullName evidence="3">Uncharacterized protein LOC104612270</fullName>
    </submittedName>
</protein>
<gene>
    <name evidence="3" type="primary">LOC104612270</name>
</gene>
<feature type="transmembrane region" description="Helical" evidence="1">
    <location>
        <begin position="122"/>
        <end position="142"/>
    </location>
</feature>
<feature type="transmembrane region" description="Helical" evidence="1">
    <location>
        <begin position="327"/>
        <end position="347"/>
    </location>
</feature>
<keyword evidence="1" id="KW-0472">Membrane</keyword>
<organism evidence="2 3">
    <name type="scientific">Nelumbo nucifera</name>
    <name type="common">Sacred lotus</name>
    <dbReference type="NCBI Taxonomy" id="4432"/>
    <lineage>
        <taxon>Eukaryota</taxon>
        <taxon>Viridiplantae</taxon>
        <taxon>Streptophyta</taxon>
        <taxon>Embryophyta</taxon>
        <taxon>Tracheophyta</taxon>
        <taxon>Spermatophyta</taxon>
        <taxon>Magnoliopsida</taxon>
        <taxon>Proteales</taxon>
        <taxon>Nelumbonaceae</taxon>
        <taxon>Nelumbo</taxon>
    </lineage>
</organism>
<feature type="transmembrane region" description="Helical" evidence="1">
    <location>
        <begin position="148"/>
        <end position="171"/>
    </location>
</feature>
<evidence type="ECO:0000313" key="3">
    <source>
        <dbReference type="RefSeq" id="XP_010277928.1"/>
    </source>
</evidence>
<dbReference type="InterPro" id="IPR056894">
    <property type="entry name" value="AtTam38"/>
</dbReference>
<dbReference type="InParanoid" id="A0A1U8BLR8"/>
<dbReference type="Pfam" id="PF25114">
    <property type="entry name" value="AtTam38"/>
    <property type="match status" value="1"/>
</dbReference>
<feature type="transmembrane region" description="Helical" evidence="1">
    <location>
        <begin position="192"/>
        <end position="219"/>
    </location>
</feature>
<keyword evidence="1" id="KW-1133">Transmembrane helix</keyword>
<dbReference type="GeneID" id="104612270"/>
<dbReference type="Proteomes" id="UP000189703">
    <property type="component" value="Unplaced"/>
</dbReference>
<dbReference type="eggNOG" id="ENOG502QS8S">
    <property type="taxonomic scope" value="Eukaryota"/>
</dbReference>
<keyword evidence="1" id="KW-0812">Transmembrane</keyword>
<dbReference type="KEGG" id="nnu:104612270"/>
<sequence length="357" mass="40124">MSMATSIICSPNLTLKFPLLPHRNTPQTRFFSQHSDHIFKLRSSLSRTQPIKPNSTFKFLRFPLKPSGFPSRGNLGFSAAAKDGEREAVPVVDEAEEARGQSTMPSRFRYLTKEAPDRPVRWPWLIALPFLVYAWRAVLWELSNWKKVVLVIVQFVSYLLKFVMAFIFHFIGDPITGMIRCIETVLYTIRSIYSGIVAATPVPELTVVIMLTSVVLAIAEATIPDSINNQMHFLTMAGIIGFAAVRGIIPELPFWLLLLGLFSFSKFIKKRNDVSSALPVAAVLAAVGEPWVRVLAIFSYLGLAIYHHSKISKGHMETEEAVIVRRLPLPLLSAALAIGIHLAAKWLRYRHLTWMIA</sequence>
<keyword evidence="2" id="KW-1185">Reference proteome</keyword>
<feature type="transmembrane region" description="Helical" evidence="1">
    <location>
        <begin position="239"/>
        <end position="264"/>
    </location>
</feature>
<dbReference type="OrthoDB" id="1930779at2759"/>
<accession>A0A1U8BLR8</accession>
<evidence type="ECO:0000313" key="2">
    <source>
        <dbReference type="Proteomes" id="UP000189703"/>
    </source>
</evidence>
<dbReference type="FunCoup" id="A0A1U8BLR8">
    <property type="interactions" value="1334"/>
</dbReference>
<dbReference type="OMA" id="MPSRFRY"/>
<evidence type="ECO:0000256" key="1">
    <source>
        <dbReference type="SAM" id="Phobius"/>
    </source>
</evidence>
<feature type="transmembrane region" description="Helical" evidence="1">
    <location>
        <begin position="276"/>
        <end position="307"/>
    </location>
</feature>
<reference evidence="3" key="1">
    <citation type="submission" date="2025-08" db="UniProtKB">
        <authorList>
            <consortium name="RefSeq"/>
        </authorList>
    </citation>
    <scope>IDENTIFICATION</scope>
</reference>
<proteinExistence type="predicted"/>
<dbReference type="AlphaFoldDB" id="A0A1U8BLR8"/>
<dbReference type="RefSeq" id="XP_010277928.1">
    <property type="nucleotide sequence ID" value="XM_010279626.2"/>
</dbReference>